<gene>
    <name evidence="1" type="ORF">ACFO6Q_14175</name>
</gene>
<protein>
    <recommendedName>
        <fullName evidence="3">Lytic transglycosylase domain-containing protein</fullName>
    </recommendedName>
</protein>
<accession>A0ABV9QWM7</accession>
<keyword evidence="2" id="KW-1185">Reference proteome</keyword>
<sequence>MTFGRIAGAALQAIGVVALLAGAAVAYRTYGPASVAERPSAIVEPLDRADLRTALARAGVDAAQDWSVIASLHSESGLVGRGRFDYACVQLQRFEPSADVANDWAREPETNPLLLQALTAALEQAGAHGARCLPEAARANTAEFARNFAAVEFDRRLPNAAAIFLYEWATRRLYYVDFAS</sequence>
<organism evidence="1 2">
    <name type="scientific">Dokdonella ginsengisoli</name>
    <dbReference type="NCBI Taxonomy" id="363846"/>
    <lineage>
        <taxon>Bacteria</taxon>
        <taxon>Pseudomonadati</taxon>
        <taxon>Pseudomonadota</taxon>
        <taxon>Gammaproteobacteria</taxon>
        <taxon>Lysobacterales</taxon>
        <taxon>Rhodanobacteraceae</taxon>
        <taxon>Dokdonella</taxon>
    </lineage>
</organism>
<evidence type="ECO:0000313" key="2">
    <source>
        <dbReference type="Proteomes" id="UP001595886"/>
    </source>
</evidence>
<dbReference type="EMBL" id="JBHSHD010000010">
    <property type="protein sequence ID" value="MFC4821477.1"/>
    <property type="molecule type" value="Genomic_DNA"/>
</dbReference>
<comment type="caution">
    <text evidence="1">The sequence shown here is derived from an EMBL/GenBank/DDBJ whole genome shotgun (WGS) entry which is preliminary data.</text>
</comment>
<name>A0ABV9QWM7_9GAMM</name>
<evidence type="ECO:0008006" key="3">
    <source>
        <dbReference type="Google" id="ProtNLM"/>
    </source>
</evidence>
<proteinExistence type="predicted"/>
<dbReference type="RefSeq" id="WP_380021754.1">
    <property type="nucleotide sequence ID" value="NZ_JBHSHD010000010.1"/>
</dbReference>
<reference evidence="2" key="1">
    <citation type="journal article" date="2019" name="Int. J. Syst. Evol. Microbiol.">
        <title>The Global Catalogue of Microorganisms (GCM) 10K type strain sequencing project: providing services to taxonomists for standard genome sequencing and annotation.</title>
        <authorList>
            <consortium name="The Broad Institute Genomics Platform"/>
            <consortium name="The Broad Institute Genome Sequencing Center for Infectious Disease"/>
            <person name="Wu L."/>
            <person name="Ma J."/>
        </authorList>
    </citation>
    <scope>NUCLEOTIDE SEQUENCE [LARGE SCALE GENOMIC DNA]</scope>
    <source>
        <strain evidence="2">CCUG 30340</strain>
    </source>
</reference>
<dbReference type="Proteomes" id="UP001595886">
    <property type="component" value="Unassembled WGS sequence"/>
</dbReference>
<evidence type="ECO:0000313" key="1">
    <source>
        <dbReference type="EMBL" id="MFC4821477.1"/>
    </source>
</evidence>